<dbReference type="RefSeq" id="WP_267151250.1">
    <property type="nucleotide sequence ID" value="NZ_JAPMLT010000003.1"/>
</dbReference>
<protein>
    <submittedName>
        <fullName evidence="4">Class I adenylate-forming enzyme family protein</fullName>
    </submittedName>
</protein>
<evidence type="ECO:0000259" key="3">
    <source>
        <dbReference type="Pfam" id="PF00501"/>
    </source>
</evidence>
<name>A0ABT3WZB8_9BACL</name>
<dbReference type="Pfam" id="PF00501">
    <property type="entry name" value="AMP-binding"/>
    <property type="match status" value="1"/>
</dbReference>
<dbReference type="Proteomes" id="UP001208017">
    <property type="component" value="Unassembled WGS sequence"/>
</dbReference>
<dbReference type="PANTHER" id="PTHR43201:SF5">
    <property type="entry name" value="MEDIUM-CHAIN ACYL-COA LIGASE ACSF2, MITOCHONDRIAL"/>
    <property type="match status" value="1"/>
</dbReference>
<accession>A0ABT3WZB8</accession>
<evidence type="ECO:0000313" key="5">
    <source>
        <dbReference type="Proteomes" id="UP001208017"/>
    </source>
</evidence>
<keyword evidence="5" id="KW-1185">Reference proteome</keyword>
<organism evidence="4 5">
    <name type="scientific">Tumebacillus lacus</name>
    <dbReference type="NCBI Taxonomy" id="2995335"/>
    <lineage>
        <taxon>Bacteria</taxon>
        <taxon>Bacillati</taxon>
        <taxon>Bacillota</taxon>
        <taxon>Bacilli</taxon>
        <taxon>Bacillales</taxon>
        <taxon>Alicyclobacillaceae</taxon>
        <taxon>Tumebacillus</taxon>
    </lineage>
</organism>
<dbReference type="InterPro" id="IPR042099">
    <property type="entry name" value="ANL_N_sf"/>
</dbReference>
<proteinExistence type="inferred from homology"/>
<reference evidence="4 5" key="1">
    <citation type="submission" date="2022-11" db="EMBL/GenBank/DDBJ databases">
        <title>Study of microbial diversity in lake waters.</title>
        <authorList>
            <person name="Zhang J."/>
        </authorList>
    </citation>
    <scope>NUCLEOTIDE SEQUENCE [LARGE SCALE GENOMIC DNA]</scope>
    <source>
        <strain evidence="4 5">DT12</strain>
    </source>
</reference>
<dbReference type="EMBL" id="JAPMLT010000003">
    <property type="protein sequence ID" value="MCX7570003.1"/>
    <property type="molecule type" value="Genomic_DNA"/>
</dbReference>
<dbReference type="Gene3D" id="3.40.50.12780">
    <property type="entry name" value="N-terminal domain of ligase-like"/>
    <property type="match status" value="1"/>
</dbReference>
<dbReference type="CDD" id="cd04433">
    <property type="entry name" value="AFD_class_I"/>
    <property type="match status" value="1"/>
</dbReference>
<dbReference type="SUPFAM" id="SSF56801">
    <property type="entry name" value="Acetyl-CoA synthetase-like"/>
    <property type="match status" value="1"/>
</dbReference>
<evidence type="ECO:0000313" key="4">
    <source>
        <dbReference type="EMBL" id="MCX7570003.1"/>
    </source>
</evidence>
<dbReference type="InterPro" id="IPR000873">
    <property type="entry name" value="AMP-dep_synth/lig_dom"/>
</dbReference>
<keyword evidence="2" id="KW-0436">Ligase</keyword>
<dbReference type="InterPro" id="IPR020845">
    <property type="entry name" value="AMP-binding_CS"/>
</dbReference>
<dbReference type="PROSITE" id="PS00455">
    <property type="entry name" value="AMP_BINDING"/>
    <property type="match status" value="1"/>
</dbReference>
<feature type="domain" description="AMP-dependent synthetase/ligase" evidence="3">
    <location>
        <begin position="11"/>
        <end position="360"/>
    </location>
</feature>
<evidence type="ECO:0000256" key="2">
    <source>
        <dbReference type="ARBA" id="ARBA00022598"/>
    </source>
</evidence>
<gene>
    <name evidence="4" type="ORF">OS242_08500</name>
</gene>
<dbReference type="PANTHER" id="PTHR43201">
    <property type="entry name" value="ACYL-COA SYNTHETASE"/>
    <property type="match status" value="1"/>
</dbReference>
<comment type="similarity">
    <text evidence="1">Belongs to the ATP-dependent AMP-binding enzyme family.</text>
</comment>
<evidence type="ECO:0000256" key="1">
    <source>
        <dbReference type="ARBA" id="ARBA00006432"/>
    </source>
</evidence>
<sequence length="486" mass="54365">MIPLMKMGEMAAKYPQHPALIEGDRVVAWPELQLLTERCLRGLVNKHDALSFKRVAYMAENRYEIVILMGAFSTLKVPFVGLDFTATYEQKAHCVKSIEADCLVYGEKFADEALQIASELNIPVICLETELPSLLSDEFDGLELQLAGIERPFESLSFTSGTSGLPKVVYRNAPFDARRFGYLIENFHFDQTDVFLVSLPFYHVSATGWARLFMGLGGTVVLGDAARPASMAQLMVDRGVTVTLMVPPTLHRVVKAFETQAVTEEPKLKFLIVGGKNFPVQLKHRSLDVLGPVVHEYYGSTETGVNTISRPENIRRHPDSVGLVMDGSDIVILDEFHQIAPTGVKGKVAIYSYQNMAGYLFKKSDAVVIDDKVYIITPDYGWFDEEGYLFLASRSNSEFNVYEVDNRLRDIAGIDDLYVMVDSSSELHIFIMPEHEANEEMIGVDVIAAVQELGFANAHVRMVAEIPYSMSGKVKEKDLKMLYQVM</sequence>
<comment type="caution">
    <text evidence="4">The sequence shown here is derived from an EMBL/GenBank/DDBJ whole genome shotgun (WGS) entry which is preliminary data.</text>
</comment>